<name>A0A7U2I8D0_PHANO</name>
<protein>
    <submittedName>
        <fullName evidence="1">Uncharacterized protein</fullName>
    </submittedName>
</protein>
<evidence type="ECO:0000313" key="1">
    <source>
        <dbReference type="EMBL" id="QRD04912.1"/>
    </source>
</evidence>
<reference evidence="2" key="1">
    <citation type="journal article" date="2021" name="BMC Genomics">
        <title>Chromosome-level genome assembly and manually-curated proteome of model necrotroph Parastagonospora nodorum Sn15 reveals a genome-wide trove of candidate effector homologs, and redundancy of virulence-related functions within an accessory chromosome.</title>
        <authorList>
            <person name="Bertazzoni S."/>
            <person name="Jones D.A.B."/>
            <person name="Phan H.T."/>
            <person name="Tan K.-C."/>
            <person name="Hane J.K."/>
        </authorList>
    </citation>
    <scope>NUCLEOTIDE SEQUENCE [LARGE SCALE GENOMIC DNA]</scope>
    <source>
        <strain evidence="2">SN15 / ATCC MYA-4574 / FGSC 10173)</strain>
    </source>
</reference>
<dbReference type="AlphaFoldDB" id="A0A7U2I8D0"/>
<keyword evidence="2" id="KW-1185">Reference proteome</keyword>
<accession>A0A7U2I8D0</accession>
<proteinExistence type="predicted"/>
<sequence length="145" mass="16635">MIESYYCHDPDSKDEIDAFEDQAPKRRVPLEPICGYRSDPPLPDNSLRTDFATWEPGTTMMTYKYALGLPNKKIASTYRNVLIDAMAEHMNDWTWVMPYETAGSIPMYPYNRSIRVRAEKPDETWSGALGINQEEVQCMLETVSG</sequence>
<dbReference type="EMBL" id="CP069039">
    <property type="protein sequence ID" value="QRD04912.1"/>
    <property type="molecule type" value="Genomic_DNA"/>
</dbReference>
<organism evidence="1 2">
    <name type="scientific">Phaeosphaeria nodorum (strain SN15 / ATCC MYA-4574 / FGSC 10173)</name>
    <name type="common">Glume blotch fungus</name>
    <name type="synonym">Parastagonospora nodorum</name>
    <dbReference type="NCBI Taxonomy" id="321614"/>
    <lineage>
        <taxon>Eukaryota</taxon>
        <taxon>Fungi</taxon>
        <taxon>Dikarya</taxon>
        <taxon>Ascomycota</taxon>
        <taxon>Pezizomycotina</taxon>
        <taxon>Dothideomycetes</taxon>
        <taxon>Pleosporomycetidae</taxon>
        <taxon>Pleosporales</taxon>
        <taxon>Pleosporineae</taxon>
        <taxon>Phaeosphaeriaceae</taxon>
        <taxon>Parastagonospora</taxon>
    </lineage>
</organism>
<gene>
    <name evidence="1" type="ORF">JI435_443900</name>
</gene>
<evidence type="ECO:0000313" key="2">
    <source>
        <dbReference type="Proteomes" id="UP000663193"/>
    </source>
</evidence>
<dbReference type="Proteomes" id="UP000663193">
    <property type="component" value="Chromosome 17"/>
</dbReference>
<dbReference type="VEuPathDB" id="FungiDB:JI435_443900"/>